<keyword evidence="3 8" id="KW-0479">Metal-binding</keyword>
<keyword evidence="8" id="KW-0963">Cytoplasm</keyword>
<keyword evidence="6 8" id="KW-0443">Lipid metabolism</keyword>
<evidence type="ECO:0000256" key="6">
    <source>
        <dbReference type="ARBA" id="ARBA00023098"/>
    </source>
</evidence>
<comment type="similarity">
    <text evidence="8">Belongs to the P-Pant transferase superfamily. AcpS family.</text>
</comment>
<comment type="cofactor">
    <cofactor evidence="8">
        <name>Mg(2+)</name>
        <dbReference type="ChEBI" id="CHEBI:18420"/>
    </cofactor>
</comment>
<dbReference type="GO" id="GO:0005737">
    <property type="term" value="C:cytoplasm"/>
    <property type="evidence" value="ECO:0007669"/>
    <property type="project" value="UniProtKB-SubCell"/>
</dbReference>
<dbReference type="InterPro" id="IPR002582">
    <property type="entry name" value="ACPS"/>
</dbReference>
<dbReference type="SUPFAM" id="SSF56214">
    <property type="entry name" value="4'-phosphopantetheinyl transferase"/>
    <property type="match status" value="1"/>
</dbReference>
<keyword evidence="4 8" id="KW-0276">Fatty acid metabolism</keyword>
<keyword evidence="5 8" id="KW-0460">Magnesium</keyword>
<feature type="binding site" evidence="8">
    <location>
        <position position="58"/>
    </location>
    <ligand>
        <name>Mg(2+)</name>
        <dbReference type="ChEBI" id="CHEBI:18420"/>
    </ligand>
</feature>
<feature type="domain" description="4'-phosphopantetheinyl transferase" evidence="9">
    <location>
        <begin position="5"/>
        <end position="89"/>
    </location>
</feature>
<keyword evidence="1 8" id="KW-0444">Lipid biosynthesis</keyword>
<evidence type="ECO:0000256" key="7">
    <source>
        <dbReference type="ARBA" id="ARBA00023160"/>
    </source>
</evidence>
<dbReference type="InterPro" id="IPR008278">
    <property type="entry name" value="4-PPantetheinyl_Trfase_dom"/>
</dbReference>
<dbReference type="HAMAP" id="MF_00101">
    <property type="entry name" value="AcpS"/>
    <property type="match status" value="1"/>
</dbReference>
<comment type="subcellular location">
    <subcellularLocation>
        <location evidence="8">Cytoplasm</location>
    </subcellularLocation>
</comment>
<dbReference type="GO" id="GO:0008897">
    <property type="term" value="F:holo-[acyl-carrier-protein] synthase activity"/>
    <property type="evidence" value="ECO:0007669"/>
    <property type="project" value="UniProtKB-UniRule"/>
</dbReference>
<protein>
    <recommendedName>
        <fullName evidence="8">Holo-[acyl-carrier-protein] synthase</fullName>
        <shortName evidence="8">Holo-ACP synthase</shortName>
        <ecNumber evidence="8">2.7.8.7</ecNumber>
    </recommendedName>
    <alternativeName>
        <fullName evidence="8">4'-phosphopantetheinyl transferase AcpS</fullName>
    </alternativeName>
</protein>
<organism evidence="10 11">
    <name type="scientific">Floricoccus tropicus</name>
    <dbReference type="NCBI Taxonomy" id="1859473"/>
    <lineage>
        <taxon>Bacteria</taxon>
        <taxon>Bacillati</taxon>
        <taxon>Bacillota</taxon>
        <taxon>Bacilli</taxon>
        <taxon>Lactobacillales</taxon>
        <taxon>Streptococcaceae</taxon>
        <taxon>Floricoccus</taxon>
    </lineage>
</organism>
<dbReference type="GO" id="GO:0006633">
    <property type="term" value="P:fatty acid biosynthetic process"/>
    <property type="evidence" value="ECO:0007669"/>
    <property type="project" value="UniProtKB-UniRule"/>
</dbReference>
<dbReference type="Gene3D" id="3.90.470.20">
    <property type="entry name" value="4'-phosphopantetheinyl transferase domain"/>
    <property type="match status" value="1"/>
</dbReference>
<accession>A0A1E8GMD5</accession>
<dbReference type="Proteomes" id="UP000178622">
    <property type="component" value="Unassembled WGS sequence"/>
</dbReference>
<dbReference type="InterPro" id="IPR037143">
    <property type="entry name" value="4-PPantetheinyl_Trfase_dom_sf"/>
</dbReference>
<dbReference type="NCBIfam" id="TIGR00556">
    <property type="entry name" value="pantethn_trn"/>
    <property type="match status" value="1"/>
</dbReference>
<sequence>MIKNIGIDNIELSRIEKAYAKNERFAARVLTISELEIFEKYSGQRKIEYLAGRWAAKEAFSKAWGSGIGEISFQDLEILNDGQGAPYFSKSPFNGLGNVFISISHSNLEAIAFIILEKS</sequence>
<evidence type="ECO:0000256" key="1">
    <source>
        <dbReference type="ARBA" id="ARBA00022516"/>
    </source>
</evidence>
<evidence type="ECO:0000313" key="11">
    <source>
        <dbReference type="Proteomes" id="UP000178622"/>
    </source>
</evidence>
<dbReference type="RefSeq" id="WP_070791923.1">
    <property type="nucleotide sequence ID" value="NZ_MKIR01000012.1"/>
</dbReference>
<dbReference type="OrthoDB" id="517356at2"/>
<evidence type="ECO:0000259" key="9">
    <source>
        <dbReference type="Pfam" id="PF01648"/>
    </source>
</evidence>
<dbReference type="NCBIfam" id="TIGR00516">
    <property type="entry name" value="acpS"/>
    <property type="match status" value="1"/>
</dbReference>
<reference evidence="11" key="1">
    <citation type="submission" date="2016-09" db="EMBL/GenBank/DDBJ databases">
        <title>Draft genome sequence of a novel species of the family Streptococcaceae isolated from flowers.</title>
        <authorList>
            <person name="Chuah L.-O."/>
            <person name="Yap K.-P."/>
            <person name="Thong K.L."/>
            <person name="Liong M.T."/>
            <person name="Ahmad R."/>
            <person name="Rusul G."/>
        </authorList>
    </citation>
    <scope>NUCLEOTIDE SEQUENCE [LARGE SCALE GENOMIC DNA]</scope>
    <source>
        <strain evidence="11">DF1</strain>
    </source>
</reference>
<dbReference type="GO" id="GO:0000287">
    <property type="term" value="F:magnesium ion binding"/>
    <property type="evidence" value="ECO:0007669"/>
    <property type="project" value="UniProtKB-UniRule"/>
</dbReference>
<proteinExistence type="inferred from homology"/>
<evidence type="ECO:0000256" key="2">
    <source>
        <dbReference type="ARBA" id="ARBA00022679"/>
    </source>
</evidence>
<dbReference type="Pfam" id="PF01648">
    <property type="entry name" value="ACPS"/>
    <property type="match status" value="1"/>
</dbReference>
<comment type="catalytic activity">
    <reaction evidence="8">
        <text>apo-[ACP] + CoA = holo-[ACP] + adenosine 3',5'-bisphosphate + H(+)</text>
        <dbReference type="Rhea" id="RHEA:12068"/>
        <dbReference type="Rhea" id="RHEA-COMP:9685"/>
        <dbReference type="Rhea" id="RHEA-COMP:9690"/>
        <dbReference type="ChEBI" id="CHEBI:15378"/>
        <dbReference type="ChEBI" id="CHEBI:29999"/>
        <dbReference type="ChEBI" id="CHEBI:57287"/>
        <dbReference type="ChEBI" id="CHEBI:58343"/>
        <dbReference type="ChEBI" id="CHEBI:64479"/>
        <dbReference type="EC" id="2.7.8.7"/>
    </reaction>
</comment>
<name>A0A1E8GMD5_9LACT</name>
<keyword evidence="2 8" id="KW-0808">Transferase</keyword>
<dbReference type="EC" id="2.7.8.7" evidence="8"/>
<evidence type="ECO:0000256" key="5">
    <source>
        <dbReference type="ARBA" id="ARBA00022842"/>
    </source>
</evidence>
<dbReference type="InterPro" id="IPR004568">
    <property type="entry name" value="Ppantetheine-prot_Trfase_dom"/>
</dbReference>
<comment type="function">
    <text evidence="8">Transfers the 4'-phosphopantetheine moiety from coenzyme A to a Ser of acyl-carrier-protein.</text>
</comment>
<gene>
    <name evidence="8" type="primary">acpS</name>
    <name evidence="10" type="ORF">BG261_02130</name>
</gene>
<keyword evidence="11" id="KW-1185">Reference proteome</keyword>
<dbReference type="AlphaFoldDB" id="A0A1E8GMD5"/>
<evidence type="ECO:0000256" key="4">
    <source>
        <dbReference type="ARBA" id="ARBA00022832"/>
    </source>
</evidence>
<evidence type="ECO:0000256" key="8">
    <source>
        <dbReference type="HAMAP-Rule" id="MF_00101"/>
    </source>
</evidence>
<dbReference type="EMBL" id="MKIR01000012">
    <property type="protein sequence ID" value="OFI49402.1"/>
    <property type="molecule type" value="Genomic_DNA"/>
</dbReference>
<evidence type="ECO:0000313" key="10">
    <source>
        <dbReference type="EMBL" id="OFI49402.1"/>
    </source>
</evidence>
<dbReference type="STRING" id="1859473.BG261_02130"/>
<comment type="caution">
    <text evidence="10">The sequence shown here is derived from an EMBL/GenBank/DDBJ whole genome shotgun (WGS) entry which is preliminary data.</text>
</comment>
<keyword evidence="7 8" id="KW-0275">Fatty acid biosynthesis</keyword>
<feature type="binding site" evidence="8">
    <location>
        <position position="8"/>
    </location>
    <ligand>
        <name>Mg(2+)</name>
        <dbReference type="ChEBI" id="CHEBI:18420"/>
    </ligand>
</feature>
<evidence type="ECO:0000256" key="3">
    <source>
        <dbReference type="ARBA" id="ARBA00022723"/>
    </source>
</evidence>